<dbReference type="PRINTS" id="PR00097">
    <property type="entry name" value="ANTSNTHASEII"/>
</dbReference>
<dbReference type="InterPro" id="IPR050472">
    <property type="entry name" value="Anth_synth/Amidotransfase"/>
</dbReference>
<accession>A0A556N0X5</accession>
<organism evidence="3 4">
    <name type="scientific">Fluviicola chungangensis</name>
    <dbReference type="NCBI Taxonomy" id="2597671"/>
    <lineage>
        <taxon>Bacteria</taxon>
        <taxon>Pseudomonadati</taxon>
        <taxon>Bacteroidota</taxon>
        <taxon>Flavobacteriia</taxon>
        <taxon>Flavobacteriales</taxon>
        <taxon>Crocinitomicaceae</taxon>
        <taxon>Fluviicola</taxon>
    </lineage>
</organism>
<dbReference type="PROSITE" id="PS51273">
    <property type="entry name" value="GATASE_TYPE_1"/>
    <property type="match status" value="1"/>
</dbReference>
<dbReference type="EMBL" id="VLPL01000003">
    <property type="protein sequence ID" value="TSJ45826.1"/>
    <property type="molecule type" value="Genomic_DNA"/>
</dbReference>
<dbReference type="GO" id="GO:0000162">
    <property type="term" value="P:L-tryptophan biosynthetic process"/>
    <property type="evidence" value="ECO:0007669"/>
    <property type="project" value="TreeGrafter"/>
</dbReference>
<evidence type="ECO:0000313" key="3">
    <source>
        <dbReference type="EMBL" id="TSJ45826.1"/>
    </source>
</evidence>
<protein>
    <submittedName>
        <fullName evidence="3">Aminodeoxychorismate/anthranilate synthase component II</fullName>
    </submittedName>
</protein>
<dbReference type="InterPro" id="IPR029062">
    <property type="entry name" value="Class_I_gatase-like"/>
</dbReference>
<evidence type="ECO:0000259" key="2">
    <source>
        <dbReference type="Pfam" id="PF00117"/>
    </source>
</evidence>
<dbReference type="CDD" id="cd01743">
    <property type="entry name" value="GATase1_Anthranilate_Synthase"/>
    <property type="match status" value="1"/>
</dbReference>
<evidence type="ECO:0000313" key="4">
    <source>
        <dbReference type="Proteomes" id="UP000316008"/>
    </source>
</evidence>
<feature type="domain" description="Glutamine amidotransferase" evidence="2">
    <location>
        <begin position="5"/>
        <end position="184"/>
    </location>
</feature>
<dbReference type="GO" id="GO:0005829">
    <property type="term" value="C:cytosol"/>
    <property type="evidence" value="ECO:0007669"/>
    <property type="project" value="TreeGrafter"/>
</dbReference>
<dbReference type="AlphaFoldDB" id="A0A556N0X5"/>
<dbReference type="Proteomes" id="UP000316008">
    <property type="component" value="Unassembled WGS sequence"/>
</dbReference>
<dbReference type="InterPro" id="IPR006221">
    <property type="entry name" value="TrpG/PapA_dom"/>
</dbReference>
<dbReference type="GO" id="GO:0004049">
    <property type="term" value="F:anthranilate synthase activity"/>
    <property type="evidence" value="ECO:0007669"/>
    <property type="project" value="TreeGrafter"/>
</dbReference>
<dbReference type="RefSeq" id="WP_144332781.1">
    <property type="nucleotide sequence ID" value="NZ_VLPL01000003.1"/>
</dbReference>
<dbReference type="PANTHER" id="PTHR43418:SF4">
    <property type="entry name" value="MULTIFUNCTIONAL TRYPTOPHAN BIOSYNTHESIS PROTEIN"/>
    <property type="match status" value="1"/>
</dbReference>
<keyword evidence="4" id="KW-1185">Reference proteome</keyword>
<reference evidence="3 4" key="1">
    <citation type="submission" date="2019-07" db="EMBL/GenBank/DDBJ databases">
        <authorList>
            <person name="Huq M.A."/>
        </authorList>
    </citation>
    <scope>NUCLEOTIDE SEQUENCE [LARGE SCALE GENOMIC DNA]</scope>
    <source>
        <strain evidence="3 4">MAH-3</strain>
    </source>
</reference>
<evidence type="ECO:0000256" key="1">
    <source>
        <dbReference type="ARBA" id="ARBA00022962"/>
    </source>
</evidence>
<sequence length="188" mass="21186">MKIAVIDNFDSFVFNLIRYIKEEQHEVIVQRNNRIDFETLESVDAILLSPGPGIPAEAGELLEVINRYHGRKPILGICLGHQAISVYFGNPLIPCPEPVHGKSSQIILTKNSDIFQNLPQRITVGRYHSWQTQIAAESELEVTALTEDAVVMAIQHNVYPTIGVQFHPESILTPHGRKMIQNWLNISL</sequence>
<keyword evidence="1" id="KW-0315">Glutamine amidotransferase</keyword>
<name>A0A556N0X5_9FLAO</name>
<dbReference type="PRINTS" id="PR00096">
    <property type="entry name" value="GATASE"/>
</dbReference>
<dbReference type="OrthoDB" id="9786812at2"/>
<dbReference type="Pfam" id="PF00117">
    <property type="entry name" value="GATase"/>
    <property type="match status" value="1"/>
</dbReference>
<dbReference type="Gene3D" id="3.40.50.880">
    <property type="match status" value="1"/>
</dbReference>
<dbReference type="InterPro" id="IPR017926">
    <property type="entry name" value="GATASE"/>
</dbReference>
<dbReference type="NCBIfam" id="TIGR00566">
    <property type="entry name" value="trpG_papA"/>
    <property type="match status" value="1"/>
</dbReference>
<comment type="caution">
    <text evidence="3">The sequence shown here is derived from an EMBL/GenBank/DDBJ whole genome shotgun (WGS) entry which is preliminary data.</text>
</comment>
<dbReference type="FunFam" id="3.40.50.880:FF:000003">
    <property type="entry name" value="Anthranilate synthase component II"/>
    <property type="match status" value="1"/>
</dbReference>
<dbReference type="PRINTS" id="PR00099">
    <property type="entry name" value="CPSGATASE"/>
</dbReference>
<gene>
    <name evidence="3" type="ORF">FO442_08750</name>
</gene>
<dbReference type="SUPFAM" id="SSF52317">
    <property type="entry name" value="Class I glutamine amidotransferase-like"/>
    <property type="match status" value="1"/>
</dbReference>
<dbReference type="PANTHER" id="PTHR43418">
    <property type="entry name" value="MULTIFUNCTIONAL TRYPTOPHAN BIOSYNTHESIS PROTEIN-RELATED"/>
    <property type="match status" value="1"/>
</dbReference>
<proteinExistence type="predicted"/>